<dbReference type="KEGG" id="csr:Cspa_c27800"/>
<protein>
    <submittedName>
        <fullName evidence="2">Uncharacterized protein</fullName>
    </submittedName>
</protein>
<dbReference type="HOGENOM" id="CLU_2750692_0_0_9"/>
<dbReference type="EMBL" id="CP004121">
    <property type="protein sequence ID" value="AGF56543.1"/>
    <property type="molecule type" value="Genomic_DNA"/>
</dbReference>
<keyword evidence="1" id="KW-0812">Transmembrane</keyword>
<organism evidence="2 3">
    <name type="scientific">Clostridium saccharoperbutylacetonicum N1-4(HMT)</name>
    <dbReference type="NCBI Taxonomy" id="931276"/>
    <lineage>
        <taxon>Bacteria</taxon>
        <taxon>Bacillati</taxon>
        <taxon>Bacillota</taxon>
        <taxon>Clostridia</taxon>
        <taxon>Eubacteriales</taxon>
        <taxon>Clostridiaceae</taxon>
        <taxon>Clostridium</taxon>
    </lineage>
</organism>
<evidence type="ECO:0000256" key="1">
    <source>
        <dbReference type="SAM" id="Phobius"/>
    </source>
</evidence>
<keyword evidence="1" id="KW-1133">Transmembrane helix</keyword>
<gene>
    <name evidence="2" type="ORF">Cspa_c27800</name>
</gene>
<reference evidence="2 3" key="1">
    <citation type="submission" date="2013-02" db="EMBL/GenBank/DDBJ databases">
        <title>Genome sequence of Clostridium saccharoperbutylacetonicum N1-4(HMT).</title>
        <authorList>
            <person name="Poehlein A."/>
            <person name="Daniel R."/>
        </authorList>
    </citation>
    <scope>NUCLEOTIDE SEQUENCE [LARGE SCALE GENOMIC DNA]</scope>
    <source>
        <strain evidence="3">N1-4(HMT)</strain>
    </source>
</reference>
<dbReference type="AlphaFoldDB" id="M1MJQ3"/>
<accession>M1MJQ3</accession>
<feature type="transmembrane region" description="Helical" evidence="1">
    <location>
        <begin position="51"/>
        <end position="68"/>
    </location>
</feature>
<dbReference type="STRING" id="36745.CLSAP_25330"/>
<evidence type="ECO:0000313" key="2">
    <source>
        <dbReference type="EMBL" id="AGF56543.1"/>
    </source>
</evidence>
<keyword evidence="1" id="KW-0472">Membrane</keyword>
<sequence length="70" mass="8561">MNSLDSPQLIHCIYIINENQHYLGNKRKDIENVFYNRNKLKFITRGLKNNFYAFFLYINRLLFVNILYNL</sequence>
<name>M1MJQ3_9CLOT</name>
<dbReference type="Proteomes" id="UP000011728">
    <property type="component" value="Chromosome"/>
</dbReference>
<proteinExistence type="predicted"/>
<evidence type="ECO:0000313" key="3">
    <source>
        <dbReference type="Proteomes" id="UP000011728"/>
    </source>
</evidence>
<keyword evidence="3" id="KW-1185">Reference proteome</keyword>